<dbReference type="InterPro" id="IPR019062">
    <property type="entry name" value="Restrct_endonuc_II_HpaII"/>
</dbReference>
<name>A0A425Y8U2_9BACT</name>
<dbReference type="AlphaFoldDB" id="A0A425Y8U2"/>
<dbReference type="OrthoDB" id="1551452at2"/>
<keyword evidence="1" id="KW-0540">Nuclease</keyword>
<dbReference type="EMBL" id="QQWG01000001">
    <property type="protein sequence ID" value="RRG24752.1"/>
    <property type="molecule type" value="Genomic_DNA"/>
</dbReference>
<proteinExistence type="predicted"/>
<dbReference type="RefSeq" id="WP_125029161.1">
    <property type="nucleotide sequence ID" value="NZ_JAPXVP010000001.1"/>
</dbReference>
<evidence type="ECO:0000313" key="1">
    <source>
        <dbReference type="EMBL" id="RRG24752.1"/>
    </source>
</evidence>
<gene>
    <name evidence="1" type="ORF">DWB61_01710</name>
</gene>
<dbReference type="GO" id="GO:0004519">
    <property type="term" value="F:endonuclease activity"/>
    <property type="evidence" value="ECO:0007669"/>
    <property type="project" value="UniProtKB-KW"/>
</dbReference>
<keyword evidence="1" id="KW-0255">Endonuclease</keyword>
<evidence type="ECO:0000313" key="2">
    <source>
        <dbReference type="Proteomes" id="UP000285794"/>
    </source>
</evidence>
<organism evidence="1 2">
    <name type="scientific">Ancylomarina euxinus</name>
    <dbReference type="NCBI Taxonomy" id="2283627"/>
    <lineage>
        <taxon>Bacteria</taxon>
        <taxon>Pseudomonadati</taxon>
        <taxon>Bacteroidota</taxon>
        <taxon>Bacteroidia</taxon>
        <taxon>Marinilabiliales</taxon>
        <taxon>Marinifilaceae</taxon>
        <taxon>Ancylomarina</taxon>
    </lineage>
</organism>
<reference evidence="1 2" key="1">
    <citation type="submission" date="2018-07" db="EMBL/GenBank/DDBJ databases">
        <title>Draft genome sequence of Ancylomarina sp. M1P.</title>
        <authorList>
            <person name="Yadav S."/>
            <person name="Villanueva L."/>
            <person name="Damste J.S.S."/>
        </authorList>
    </citation>
    <scope>NUCLEOTIDE SEQUENCE [LARGE SCALE GENOMIC DNA]</scope>
    <source>
        <strain evidence="1 2">M1P</strain>
    </source>
</reference>
<dbReference type="Pfam" id="PF09561">
    <property type="entry name" value="RE_HpaII"/>
    <property type="match status" value="1"/>
</dbReference>
<keyword evidence="1" id="KW-0378">Hydrolase</keyword>
<protein>
    <submittedName>
        <fullName evidence="1">HpaII family restriction endonuclease</fullName>
    </submittedName>
</protein>
<keyword evidence="2" id="KW-1185">Reference proteome</keyword>
<comment type="caution">
    <text evidence="1">The sequence shown here is derived from an EMBL/GenBank/DDBJ whole genome shotgun (WGS) entry which is preliminary data.</text>
</comment>
<dbReference type="Proteomes" id="UP000285794">
    <property type="component" value="Unassembled WGS sequence"/>
</dbReference>
<sequence length="326" mass="38461">MTNIKFEYLFRDENNYKEYGEVIFSNPKHLSLEIIKKNITDNLIEGSWFYPDSWRIPKFSFHSVSIFGYNDCLWYEFIDVSKTKKEKNNITLIDEFLKRIDKNKTLGFSVKSQLGRPSTLLNASGATNFTYLIKGKQLSEDQIEEIHNLKKYSDKISRIKEFGSSLIFDKVEHPIFESNLQTIDFNFDKILAEILLLYYTNDISSENTIHKFIEKITTTNSIGYNLEVNSSIYELIMKKFLTDYALGMRAAEVWKRDYQATGGYLVVRKDGELICYHFYFAKSFEEYLFRNTKLETPDRKKHSFGNIYTENGIQKIKLNLQIRFIK</sequence>
<accession>A0A425Y8U2</accession>